<evidence type="ECO:0000313" key="10">
    <source>
        <dbReference type="EMBL" id="MBD8025690.1"/>
    </source>
</evidence>
<evidence type="ECO:0000256" key="6">
    <source>
        <dbReference type="ARBA" id="ARBA00022840"/>
    </source>
</evidence>
<dbReference type="Pfam" id="PF13614">
    <property type="entry name" value="AAA_31"/>
    <property type="match status" value="1"/>
</dbReference>
<protein>
    <recommendedName>
        <fullName evidence="2">non-specific protein-tyrosine kinase</fullName>
        <ecNumber evidence="2">2.7.10.2</ecNumber>
    </recommendedName>
</protein>
<dbReference type="PANTHER" id="PTHR32309:SF13">
    <property type="entry name" value="FERRIC ENTEROBACTIN TRANSPORT PROTEIN FEPE"/>
    <property type="match status" value="1"/>
</dbReference>
<dbReference type="NCBIfam" id="TIGR01007">
    <property type="entry name" value="eps_fam"/>
    <property type="match status" value="1"/>
</dbReference>
<dbReference type="InterPro" id="IPR027417">
    <property type="entry name" value="P-loop_NTPase"/>
</dbReference>
<dbReference type="Gene3D" id="3.40.50.300">
    <property type="entry name" value="P-loop containing nucleotide triphosphate hydrolases"/>
    <property type="match status" value="1"/>
</dbReference>
<evidence type="ECO:0000256" key="5">
    <source>
        <dbReference type="ARBA" id="ARBA00022777"/>
    </source>
</evidence>
<reference evidence="10 11" key="1">
    <citation type="submission" date="2020-08" db="EMBL/GenBank/DDBJ databases">
        <title>A Genomic Blueprint of the Chicken Gut Microbiome.</title>
        <authorList>
            <person name="Gilroy R."/>
            <person name="Ravi A."/>
            <person name="Getino M."/>
            <person name="Pursley I."/>
            <person name="Horton D.L."/>
            <person name="Alikhan N.-F."/>
            <person name="Baker D."/>
            <person name="Gharbi K."/>
            <person name="Hall N."/>
            <person name="Watson M."/>
            <person name="Adriaenssens E.M."/>
            <person name="Foster-Nyarko E."/>
            <person name="Jarju S."/>
            <person name="Secka A."/>
            <person name="Antonio M."/>
            <person name="Oren A."/>
            <person name="Chaudhuri R."/>
            <person name="La Ragione R.M."/>
            <person name="Hildebrand F."/>
            <person name="Pallen M.J."/>
        </authorList>
    </citation>
    <scope>NUCLEOTIDE SEQUENCE [LARGE SCALE GENOMIC DNA]</scope>
    <source>
        <strain evidence="10 11">Re31</strain>
    </source>
</reference>
<keyword evidence="3" id="KW-0808">Transferase</keyword>
<dbReference type="EMBL" id="JACSQA010000003">
    <property type="protein sequence ID" value="MBD8025690.1"/>
    <property type="molecule type" value="Genomic_DNA"/>
</dbReference>
<dbReference type="CDD" id="cd05387">
    <property type="entry name" value="BY-kinase"/>
    <property type="match status" value="1"/>
</dbReference>
<evidence type="ECO:0000256" key="4">
    <source>
        <dbReference type="ARBA" id="ARBA00022741"/>
    </source>
</evidence>
<comment type="caution">
    <text evidence="10">The sequence shown here is derived from an EMBL/GenBank/DDBJ whole genome shotgun (WGS) entry which is preliminary data.</text>
</comment>
<dbReference type="GO" id="GO:0016301">
    <property type="term" value="F:kinase activity"/>
    <property type="evidence" value="ECO:0007669"/>
    <property type="project" value="UniProtKB-KW"/>
</dbReference>
<keyword evidence="6" id="KW-0067">ATP-binding</keyword>
<evidence type="ECO:0000256" key="3">
    <source>
        <dbReference type="ARBA" id="ARBA00022679"/>
    </source>
</evidence>
<evidence type="ECO:0000256" key="7">
    <source>
        <dbReference type="ARBA" id="ARBA00023137"/>
    </source>
</evidence>
<sequence>MMARKVIVKENPKSVIAEQYRTIRTNINFSMPDRDFKTILVTSAGPSEGKSTTAANIAGVFSGEGKRIVLVDADMRKPTAHHTFRVSNFDGLSGVLTRQCELTDAIQQTDIQGLYVLPSGAIPPNPAELLDSQRMNQLLEMLEAQFDLIIFDTPPILTVADSQILSNKCDATILVINSGKTEKETAIKAKEILTLAKANIIGIVLNNLTLEKDHYFYYQYEGVAK</sequence>
<evidence type="ECO:0000256" key="1">
    <source>
        <dbReference type="ARBA" id="ARBA00007316"/>
    </source>
</evidence>
<comment type="catalytic activity">
    <reaction evidence="8">
        <text>L-tyrosyl-[protein] + ATP = O-phospho-L-tyrosyl-[protein] + ADP + H(+)</text>
        <dbReference type="Rhea" id="RHEA:10596"/>
        <dbReference type="Rhea" id="RHEA-COMP:10136"/>
        <dbReference type="Rhea" id="RHEA-COMP:20101"/>
        <dbReference type="ChEBI" id="CHEBI:15378"/>
        <dbReference type="ChEBI" id="CHEBI:30616"/>
        <dbReference type="ChEBI" id="CHEBI:46858"/>
        <dbReference type="ChEBI" id="CHEBI:61978"/>
        <dbReference type="ChEBI" id="CHEBI:456216"/>
        <dbReference type="EC" id="2.7.10.2"/>
    </reaction>
</comment>
<name>A0ABR8X8Q3_9BACL</name>
<dbReference type="InterPro" id="IPR025669">
    <property type="entry name" value="AAA_dom"/>
</dbReference>
<dbReference type="SUPFAM" id="SSF52540">
    <property type="entry name" value="P-loop containing nucleoside triphosphate hydrolases"/>
    <property type="match status" value="1"/>
</dbReference>
<keyword evidence="11" id="KW-1185">Reference proteome</keyword>
<evidence type="ECO:0000313" key="11">
    <source>
        <dbReference type="Proteomes" id="UP000640930"/>
    </source>
</evidence>
<accession>A0ABR8X8Q3</accession>
<dbReference type="PANTHER" id="PTHR32309">
    <property type="entry name" value="TYROSINE-PROTEIN KINASE"/>
    <property type="match status" value="1"/>
</dbReference>
<evidence type="ECO:0000256" key="2">
    <source>
        <dbReference type="ARBA" id="ARBA00011903"/>
    </source>
</evidence>
<evidence type="ECO:0000259" key="9">
    <source>
        <dbReference type="Pfam" id="PF13614"/>
    </source>
</evidence>
<gene>
    <name evidence="10" type="ORF">H9636_03375</name>
</gene>
<proteinExistence type="inferred from homology"/>
<keyword evidence="5 10" id="KW-0418">Kinase</keyword>
<dbReference type="InterPro" id="IPR050445">
    <property type="entry name" value="Bact_polysacc_biosynth/exp"/>
</dbReference>
<keyword evidence="4" id="KW-0547">Nucleotide-binding</keyword>
<dbReference type="EC" id="2.7.10.2" evidence="2"/>
<evidence type="ECO:0000256" key="8">
    <source>
        <dbReference type="ARBA" id="ARBA00051245"/>
    </source>
</evidence>
<dbReference type="InterPro" id="IPR005702">
    <property type="entry name" value="Wzc-like_C"/>
</dbReference>
<feature type="domain" description="AAA" evidence="9">
    <location>
        <begin position="48"/>
        <end position="178"/>
    </location>
</feature>
<dbReference type="Proteomes" id="UP000640930">
    <property type="component" value="Unassembled WGS sequence"/>
</dbReference>
<organism evidence="10 11">
    <name type="scientific">Ureibacillus galli</name>
    <dbReference type="NCBI Taxonomy" id="2762222"/>
    <lineage>
        <taxon>Bacteria</taxon>
        <taxon>Bacillati</taxon>
        <taxon>Bacillota</taxon>
        <taxon>Bacilli</taxon>
        <taxon>Bacillales</taxon>
        <taxon>Caryophanaceae</taxon>
        <taxon>Ureibacillus</taxon>
    </lineage>
</organism>
<comment type="similarity">
    <text evidence="1">Belongs to the CpsD/CapB family.</text>
</comment>
<keyword evidence="7" id="KW-0829">Tyrosine-protein kinase</keyword>